<evidence type="ECO:0000313" key="2">
    <source>
        <dbReference type="EMBL" id="EJZ82721.1"/>
    </source>
</evidence>
<keyword evidence="3" id="KW-1185">Reference proteome</keyword>
<dbReference type="OrthoDB" id="4426164at2"/>
<name>K0YH15_9CORY</name>
<evidence type="ECO:0000313" key="3">
    <source>
        <dbReference type="Proteomes" id="UP000006078"/>
    </source>
</evidence>
<accession>K0YH15</accession>
<gene>
    <name evidence="2" type="ORF">HMPREF9719_00379</name>
</gene>
<evidence type="ECO:0000256" key="1">
    <source>
        <dbReference type="SAM" id="MobiDB-lite"/>
    </source>
</evidence>
<dbReference type="EMBL" id="AHAE01000021">
    <property type="protein sequence ID" value="EJZ82721.1"/>
    <property type="molecule type" value="Genomic_DNA"/>
</dbReference>
<dbReference type="eggNOG" id="ENOG5031345">
    <property type="taxonomic scope" value="Bacteria"/>
</dbReference>
<organism evidence="2 3">
    <name type="scientific">Corynebacterium otitidis ATCC 51513</name>
    <dbReference type="NCBI Taxonomy" id="883169"/>
    <lineage>
        <taxon>Bacteria</taxon>
        <taxon>Bacillati</taxon>
        <taxon>Actinomycetota</taxon>
        <taxon>Actinomycetes</taxon>
        <taxon>Mycobacteriales</taxon>
        <taxon>Corynebacteriaceae</taxon>
        <taxon>Corynebacterium</taxon>
    </lineage>
</organism>
<comment type="caution">
    <text evidence="2">The sequence shown here is derived from an EMBL/GenBank/DDBJ whole genome shotgun (WGS) entry which is preliminary data.</text>
</comment>
<proteinExistence type="predicted"/>
<dbReference type="HOGENOM" id="CLU_193822_1_0_11"/>
<reference evidence="2 3" key="1">
    <citation type="submission" date="2012-08" db="EMBL/GenBank/DDBJ databases">
        <title>The Genome Sequence of Turicella otitidis ATCC 51513.</title>
        <authorList>
            <consortium name="The Broad Institute Genome Sequencing Platform"/>
            <person name="Earl A."/>
            <person name="Ward D."/>
            <person name="Feldgarden M."/>
            <person name="Gevers D."/>
            <person name="Huys G."/>
            <person name="Walker B."/>
            <person name="Young S.K."/>
            <person name="Zeng Q."/>
            <person name="Gargeya S."/>
            <person name="Fitzgerald M."/>
            <person name="Haas B."/>
            <person name="Abouelleil A."/>
            <person name="Alvarado L."/>
            <person name="Arachchi H.M."/>
            <person name="Berlin A.M."/>
            <person name="Chapman S.B."/>
            <person name="Goldberg J."/>
            <person name="Griggs A."/>
            <person name="Gujja S."/>
            <person name="Hansen M."/>
            <person name="Howarth C."/>
            <person name="Imamovic A."/>
            <person name="Larimer J."/>
            <person name="McCowen C."/>
            <person name="Montmayeur A."/>
            <person name="Murphy C."/>
            <person name="Neiman D."/>
            <person name="Pearson M."/>
            <person name="Priest M."/>
            <person name="Roberts A."/>
            <person name="Saif S."/>
            <person name="Shea T."/>
            <person name="Sisk P."/>
            <person name="Sykes S."/>
            <person name="Wortman J."/>
            <person name="Nusbaum C."/>
            <person name="Birren B."/>
        </authorList>
    </citation>
    <scope>NUCLEOTIDE SEQUENCE [LARGE SCALE GENOMIC DNA]</scope>
    <source>
        <strain evidence="2 3">ATCC 51513</strain>
    </source>
</reference>
<sequence length="74" mass="8625">MGAKDRVYAAGRSRRKSRVRVTDNPLGLRIKKRCCGSAPRCVNCPVVYLRLERSGAWRRNDENLPRELKEARRR</sequence>
<protein>
    <submittedName>
        <fullName evidence="2">Uncharacterized protein</fullName>
    </submittedName>
</protein>
<dbReference type="AlphaFoldDB" id="K0YH15"/>
<dbReference type="Proteomes" id="UP000006078">
    <property type="component" value="Unassembled WGS sequence"/>
</dbReference>
<feature type="region of interest" description="Disordered" evidence="1">
    <location>
        <begin position="1"/>
        <end position="20"/>
    </location>
</feature>